<comment type="caution">
    <text evidence="9">The sequence shown here is derived from an EMBL/GenBank/DDBJ whole genome shotgun (WGS) entry which is preliminary data.</text>
</comment>
<evidence type="ECO:0000256" key="2">
    <source>
        <dbReference type="ARBA" id="ARBA00005236"/>
    </source>
</evidence>
<keyword evidence="6 7" id="KW-0472">Membrane</keyword>
<evidence type="ECO:0000313" key="9">
    <source>
        <dbReference type="EMBL" id="MBO1928265.1"/>
    </source>
</evidence>
<feature type="transmembrane region" description="Helical" evidence="7">
    <location>
        <begin position="383"/>
        <end position="404"/>
    </location>
</feature>
<accession>A0ABS3Q7C5</accession>
<evidence type="ECO:0000259" key="8">
    <source>
        <dbReference type="Pfam" id="PF02687"/>
    </source>
</evidence>
<evidence type="ECO:0000256" key="3">
    <source>
        <dbReference type="ARBA" id="ARBA00022475"/>
    </source>
</evidence>
<dbReference type="EMBL" id="JAGETV010000033">
    <property type="protein sequence ID" value="MBO1928265.1"/>
    <property type="molecule type" value="Genomic_DNA"/>
</dbReference>
<feature type="transmembrane region" description="Helical" evidence="7">
    <location>
        <begin position="326"/>
        <end position="351"/>
    </location>
</feature>
<comment type="similarity">
    <text evidence="2">Belongs to the ABC-4 integral membrane protein family. LolC/E subfamily.</text>
</comment>
<evidence type="ECO:0000313" key="10">
    <source>
        <dbReference type="Proteomes" id="UP000664835"/>
    </source>
</evidence>
<feature type="transmembrane region" description="Helical" evidence="7">
    <location>
        <begin position="23"/>
        <end position="47"/>
    </location>
</feature>
<name>A0ABS3Q7C5_9GAMM</name>
<keyword evidence="5 7" id="KW-1133">Transmembrane helix</keyword>
<proteinExistence type="inferred from homology"/>
<evidence type="ECO:0000256" key="4">
    <source>
        <dbReference type="ARBA" id="ARBA00022692"/>
    </source>
</evidence>
<keyword evidence="4 7" id="KW-0812">Transmembrane</keyword>
<feature type="domain" description="ABC3 transporter permease C-terminal" evidence="8">
    <location>
        <begin position="284"/>
        <end position="409"/>
    </location>
</feature>
<evidence type="ECO:0000256" key="5">
    <source>
        <dbReference type="ARBA" id="ARBA00022989"/>
    </source>
</evidence>
<dbReference type="Proteomes" id="UP000664835">
    <property type="component" value="Unassembled WGS sequence"/>
</dbReference>
<dbReference type="RefSeq" id="WP_208150879.1">
    <property type="nucleotide sequence ID" value="NZ_JAGETV010000033.1"/>
</dbReference>
<protein>
    <recommendedName>
        <fullName evidence="8">ABC3 transporter permease C-terminal domain-containing protein</fullName>
    </recommendedName>
</protein>
<gene>
    <name evidence="9" type="ORF">J3998_11845</name>
</gene>
<evidence type="ECO:0000256" key="1">
    <source>
        <dbReference type="ARBA" id="ARBA00004651"/>
    </source>
</evidence>
<keyword evidence="3" id="KW-1003">Cell membrane</keyword>
<feature type="transmembrane region" description="Helical" evidence="7">
    <location>
        <begin position="281"/>
        <end position="305"/>
    </location>
</feature>
<dbReference type="Pfam" id="PF02687">
    <property type="entry name" value="FtsX"/>
    <property type="match status" value="1"/>
</dbReference>
<reference evidence="9 10" key="1">
    <citation type="submission" date="2021-03" db="EMBL/GenBank/DDBJ databases">
        <title>Thiomicrorhabdus sp.nov.,novel sulfur-oxidizing bacteria isolated from coastal sediment.</title>
        <authorList>
            <person name="Liu X."/>
        </authorList>
    </citation>
    <scope>NUCLEOTIDE SEQUENCE [LARGE SCALE GENOMIC DNA]</scope>
    <source>
        <strain evidence="9 10">6S2-11</strain>
    </source>
</reference>
<evidence type="ECO:0000256" key="6">
    <source>
        <dbReference type="ARBA" id="ARBA00023136"/>
    </source>
</evidence>
<dbReference type="PANTHER" id="PTHR30489:SF0">
    <property type="entry name" value="LIPOPROTEIN-RELEASING SYSTEM TRANSMEMBRANE PROTEIN LOLE"/>
    <property type="match status" value="1"/>
</dbReference>
<evidence type="ECO:0000256" key="7">
    <source>
        <dbReference type="SAM" id="Phobius"/>
    </source>
</evidence>
<sequence length="421" mass="47898">MQTSRPILLFAWRNLWRYPKRSGILISVTFLGLASILFFNSLMLSWANSMLDNTLNNLGAQWQIQTEQMQQNPDIEQRFLLSSEQQKTLQNSSLFWAPRLNLPAIAKSEYDTVGVNLLAVNLNRENNVSFIGRFAEQEKISGFNNPKHPYQLIVGKALLDRLNTAVGRKLVLMTQGKDGKLAEIGLRITAAFEHSDPNVEKTMLFMPLATAQKWLLLENQVNQISLKNPQTLTLQEAKITTDSVPQLESIKQQFPQESLLSWRDLQPYAFASISMMDSFNWVWLAMIGVLMLFALLNTLYMSLYERRTELQRLFVLGLKPSHLRRLLLLELLAILSIGTALSWAFMFALVASLPDGIDLSFLAEGTAWIGISHQLFLGYDIELWLSNTLQLIGALLLLGAIPIWRATRFKVLQQTRNSLED</sequence>
<keyword evidence="10" id="KW-1185">Reference proteome</keyword>
<dbReference type="InterPro" id="IPR051447">
    <property type="entry name" value="Lipoprotein-release_system"/>
</dbReference>
<dbReference type="InterPro" id="IPR003838">
    <property type="entry name" value="ABC3_permease_C"/>
</dbReference>
<dbReference type="PANTHER" id="PTHR30489">
    <property type="entry name" value="LIPOPROTEIN-RELEASING SYSTEM TRANSMEMBRANE PROTEIN LOLE"/>
    <property type="match status" value="1"/>
</dbReference>
<organism evidence="9 10">
    <name type="scientific">Thiomicrorhabdus marina</name>
    <dbReference type="NCBI Taxonomy" id="2818442"/>
    <lineage>
        <taxon>Bacteria</taxon>
        <taxon>Pseudomonadati</taxon>
        <taxon>Pseudomonadota</taxon>
        <taxon>Gammaproteobacteria</taxon>
        <taxon>Thiotrichales</taxon>
        <taxon>Piscirickettsiaceae</taxon>
        <taxon>Thiomicrorhabdus</taxon>
    </lineage>
</organism>
<comment type="subcellular location">
    <subcellularLocation>
        <location evidence="1">Cell membrane</location>
        <topology evidence="1">Multi-pass membrane protein</topology>
    </subcellularLocation>
</comment>